<dbReference type="PROSITE" id="PS51257">
    <property type="entry name" value="PROKAR_LIPOPROTEIN"/>
    <property type="match status" value="1"/>
</dbReference>
<comment type="caution">
    <text evidence="1">The sequence shown here is derived from an EMBL/GenBank/DDBJ whole genome shotgun (WGS) entry which is preliminary data.</text>
</comment>
<proteinExistence type="predicted"/>
<accession>A0ABT5VZE7</accession>
<keyword evidence="2" id="KW-1185">Reference proteome</keyword>
<gene>
    <name evidence="1" type="ORF">L3049_17030</name>
</gene>
<sequence length="249" mass="28607">MKILMTIIFAFLIISCKSNTEKQETKAVQLKAQISAQTVPNKQKSEVSKKTYTLNDIKITLTQAKSDGKEFYCKSRLLISRNNDSIDSLNFTSEPVGGHYGISTPIQIDNHLIFTKHGDYDGRTIIVDDKGEVFNIIGGLNYYDPNKSLLFTIYESDLSGFAVFDLKNDSLKFEMQEMEDYPISFHKAFGERYFILCNNEDADEGDIAIWEIEFELNRILQVDFDINNINEENILKTWKLEDVNCECDE</sequence>
<dbReference type="RefSeq" id="WP_275111028.1">
    <property type="nucleotide sequence ID" value="NZ_JAKJSC010000005.1"/>
</dbReference>
<dbReference type="Proteomes" id="UP001528920">
    <property type="component" value="Unassembled WGS sequence"/>
</dbReference>
<reference evidence="1 2" key="1">
    <citation type="submission" date="2022-01" db="EMBL/GenBank/DDBJ databases">
        <title>Labilibaculum sp. nov, a marine bacterium isolated from Antarctica.</title>
        <authorList>
            <person name="Dai W."/>
        </authorList>
    </citation>
    <scope>NUCLEOTIDE SEQUENCE [LARGE SCALE GENOMIC DNA]</scope>
    <source>
        <strain evidence="1 2">DW002</strain>
    </source>
</reference>
<evidence type="ECO:0000313" key="1">
    <source>
        <dbReference type="EMBL" id="MDE5419699.1"/>
    </source>
</evidence>
<protein>
    <submittedName>
        <fullName evidence="1">Uncharacterized protein</fullName>
    </submittedName>
</protein>
<evidence type="ECO:0000313" key="2">
    <source>
        <dbReference type="Proteomes" id="UP001528920"/>
    </source>
</evidence>
<name>A0ABT5VZE7_9BACT</name>
<dbReference type="EMBL" id="JAKJSC010000005">
    <property type="protein sequence ID" value="MDE5419699.1"/>
    <property type="molecule type" value="Genomic_DNA"/>
</dbReference>
<organism evidence="1 2">
    <name type="scientific">Paralabilibaculum antarcticum</name>
    <dbReference type="NCBI Taxonomy" id="2912572"/>
    <lineage>
        <taxon>Bacteria</taxon>
        <taxon>Pseudomonadati</taxon>
        <taxon>Bacteroidota</taxon>
        <taxon>Bacteroidia</taxon>
        <taxon>Marinilabiliales</taxon>
        <taxon>Marinifilaceae</taxon>
        <taxon>Paralabilibaculum</taxon>
    </lineage>
</organism>